<evidence type="ECO:0000256" key="6">
    <source>
        <dbReference type="ARBA" id="ARBA00023136"/>
    </source>
</evidence>
<evidence type="ECO:0000256" key="1">
    <source>
        <dbReference type="ARBA" id="ARBA00004479"/>
    </source>
</evidence>
<dbReference type="InterPro" id="IPR024881">
    <property type="entry name" value="Tip"/>
</dbReference>
<keyword evidence="3 8" id="KW-0812">Transmembrane</keyword>
<name>A0A066VV89_TILAU</name>
<evidence type="ECO:0000256" key="7">
    <source>
        <dbReference type="ARBA" id="ARBA00023180"/>
    </source>
</evidence>
<dbReference type="Pfam" id="PF13517">
    <property type="entry name" value="FG-GAP_3"/>
    <property type="match status" value="1"/>
</dbReference>
<dbReference type="SUPFAM" id="SSF69318">
    <property type="entry name" value="Integrin alpha N-terminal domain"/>
    <property type="match status" value="1"/>
</dbReference>
<organism evidence="11 12">
    <name type="scientific">Tilletiaria anomala (strain ATCC 24038 / CBS 436.72 / UBC 951)</name>
    <dbReference type="NCBI Taxonomy" id="1037660"/>
    <lineage>
        <taxon>Eukaryota</taxon>
        <taxon>Fungi</taxon>
        <taxon>Dikarya</taxon>
        <taxon>Basidiomycota</taxon>
        <taxon>Ustilaginomycotina</taxon>
        <taxon>Exobasidiomycetes</taxon>
        <taxon>Georgefischeriales</taxon>
        <taxon>Tilletiariaceae</taxon>
        <taxon>Tilletiaria</taxon>
    </lineage>
</organism>
<comment type="caution">
    <text evidence="11">The sequence shown here is derived from an EMBL/GenBank/DDBJ whole genome shotgun (WGS) entry which is preliminary data.</text>
</comment>
<dbReference type="OrthoDB" id="10022113at2759"/>
<dbReference type="PANTHER" id="PTHR13412">
    <property type="entry name" value="T-CELL IMMUNOMODULATORY PROTEIN HOMOLOG"/>
    <property type="match status" value="1"/>
</dbReference>
<keyword evidence="6 8" id="KW-0472">Membrane</keyword>
<evidence type="ECO:0000259" key="10">
    <source>
        <dbReference type="Pfam" id="PF23122"/>
    </source>
</evidence>
<feature type="transmembrane region" description="Helical" evidence="8">
    <location>
        <begin position="680"/>
        <end position="704"/>
    </location>
</feature>
<keyword evidence="7" id="KW-0325">Glycoprotein</keyword>
<protein>
    <recommendedName>
        <fullName evidence="10">T-cell immunomodulatory protein TIP C2 domain-containing protein</fullName>
    </recommendedName>
</protein>
<dbReference type="EMBL" id="JMSN01000067">
    <property type="protein sequence ID" value="KDN42724.1"/>
    <property type="molecule type" value="Genomic_DNA"/>
</dbReference>
<dbReference type="HOGENOM" id="CLU_020272_1_0_1"/>
<gene>
    <name evidence="11" type="ORF">K437DRAFT_269305</name>
</gene>
<dbReference type="PANTHER" id="PTHR13412:SF0">
    <property type="entry name" value="T-CELL IMMUNOMODULATORY PROTEIN"/>
    <property type="match status" value="1"/>
</dbReference>
<evidence type="ECO:0000256" key="4">
    <source>
        <dbReference type="ARBA" id="ARBA00022729"/>
    </source>
</evidence>
<dbReference type="Proteomes" id="UP000027361">
    <property type="component" value="Unassembled WGS sequence"/>
</dbReference>
<evidence type="ECO:0000256" key="8">
    <source>
        <dbReference type="SAM" id="Phobius"/>
    </source>
</evidence>
<keyword evidence="4 9" id="KW-0732">Signal</keyword>
<reference evidence="11 12" key="1">
    <citation type="submission" date="2014-05" db="EMBL/GenBank/DDBJ databases">
        <title>Draft genome sequence of a rare smut relative, Tilletiaria anomala UBC 951.</title>
        <authorList>
            <consortium name="DOE Joint Genome Institute"/>
            <person name="Toome M."/>
            <person name="Kuo A."/>
            <person name="Henrissat B."/>
            <person name="Lipzen A."/>
            <person name="Tritt A."/>
            <person name="Yoshinaga Y."/>
            <person name="Zane M."/>
            <person name="Barry K."/>
            <person name="Grigoriev I.V."/>
            <person name="Spatafora J.W."/>
            <person name="Aimea M.C."/>
        </authorList>
    </citation>
    <scope>NUCLEOTIDE SEQUENCE [LARGE SCALE GENOMIC DNA]</scope>
    <source>
        <strain evidence="11 12">UBC 951</strain>
    </source>
</reference>
<dbReference type="GO" id="GO:0005886">
    <property type="term" value="C:plasma membrane"/>
    <property type="evidence" value="ECO:0007669"/>
    <property type="project" value="TreeGrafter"/>
</dbReference>
<evidence type="ECO:0000256" key="2">
    <source>
        <dbReference type="ARBA" id="ARBA00006496"/>
    </source>
</evidence>
<dbReference type="AlphaFoldDB" id="A0A066VV89"/>
<feature type="chain" id="PRO_5001633272" description="T-cell immunomodulatory protein TIP C2 domain-containing protein" evidence="9">
    <location>
        <begin position="24"/>
        <end position="726"/>
    </location>
</feature>
<proteinExistence type="inferred from homology"/>
<accession>A0A066VV89</accession>
<feature type="domain" description="T-cell immunomodulatory protein TIP C2" evidence="10">
    <location>
        <begin position="568"/>
        <end position="672"/>
    </location>
</feature>
<dbReference type="GeneID" id="25266090"/>
<evidence type="ECO:0000313" key="11">
    <source>
        <dbReference type="EMBL" id="KDN42724.1"/>
    </source>
</evidence>
<evidence type="ECO:0000256" key="9">
    <source>
        <dbReference type="SAM" id="SignalP"/>
    </source>
</evidence>
<dbReference type="RefSeq" id="XP_013242148.1">
    <property type="nucleotide sequence ID" value="XM_013386694.1"/>
</dbReference>
<evidence type="ECO:0000313" key="12">
    <source>
        <dbReference type="Proteomes" id="UP000027361"/>
    </source>
</evidence>
<keyword evidence="5 8" id="KW-1133">Transmembrane helix</keyword>
<dbReference type="InterPro" id="IPR013517">
    <property type="entry name" value="FG-GAP"/>
</dbReference>
<dbReference type="Pfam" id="PF01839">
    <property type="entry name" value="FG-GAP"/>
    <property type="match status" value="1"/>
</dbReference>
<keyword evidence="12" id="KW-1185">Reference proteome</keyword>
<dbReference type="Pfam" id="PF23122">
    <property type="entry name" value="C2_ITFG1"/>
    <property type="match status" value="1"/>
</dbReference>
<comment type="similarity">
    <text evidence="2">Belongs to the TIP family.</text>
</comment>
<dbReference type="InterPro" id="IPR028994">
    <property type="entry name" value="Integrin_alpha_N"/>
</dbReference>
<sequence length="726" mass="78496">MRRSWRTVLWASFLQDALSTASAFSFGNRRFKNEGLLDAGNLGLSAGRVAAWGDADGDQFTDAFVVDDTVSQVSVRLWDHTTFSFKPAGPNQSLTVPPANRIQNVVPSDFNQDGVLDVLVMSSPSKSNSANGELHLQLFFGQGGGTFNPSAIELPPSSRVQPLLLDATGDLGMDLLGHRSGADNSIKLWRNAMANPGNSSNEPFSIESIPLVDTSGKKTKSSCALSAPHSSAFIDLDGDCIADLFLVCEGRSVASPSYEVWTALKSDSPDKLAIPASYQLSQQGDLPSGAGMLSFADLDRDGTIDVIFASCDGTSCYINIANNEQMPVCSTQPADWTLPWLTGDKVQEGGTAFVNNTAAQDASSSKRANEACRNPSELCTADPAFRLAFGKGLKRFNVKDMLGPDWTLMLSDNSVTPARPVFLSVGDFNKDGYPDLLVVGSNERHEKSQAFLLQNTLCSRAPPNSPGCDNGSDSEARTFVRATGSDPLDAFTDIVGASFVDLDEDGSLDILLQTLQVSQRGGGRPQHGVKFIQNNLFFDSFFLKLLMLNGACDGTCERPAGAGGSFKPWGVNYAGASYKFTVLDPNGIRRAQHVGQLPQTSYGALLTPTSYLGLGRTNNYVELLEIGSSRRQAQHVLSMEGVIPNSQIFINPWQPQRETSEGRGNPSTWGKMMYLHPGDWITWVTVVLAGIIVVLLGVVILLHLHERREDEKERKRVVYAINFDAL</sequence>
<feature type="signal peptide" evidence="9">
    <location>
        <begin position="1"/>
        <end position="23"/>
    </location>
</feature>
<evidence type="ECO:0000256" key="3">
    <source>
        <dbReference type="ARBA" id="ARBA00022692"/>
    </source>
</evidence>
<dbReference type="InParanoid" id="A0A066VV89"/>
<evidence type="ECO:0000256" key="5">
    <source>
        <dbReference type="ARBA" id="ARBA00022989"/>
    </source>
</evidence>
<dbReference type="InterPro" id="IPR057089">
    <property type="entry name" value="C2_TIP"/>
</dbReference>
<dbReference type="OMA" id="PGDWIPW"/>
<comment type="subcellular location">
    <subcellularLocation>
        <location evidence="1">Membrane</location>
        <topology evidence="1">Single-pass type I membrane protein</topology>
    </subcellularLocation>
</comment>